<dbReference type="InterPro" id="IPR018535">
    <property type="entry name" value="DUF1996"/>
</dbReference>
<feature type="signal peptide" evidence="2">
    <location>
        <begin position="1"/>
        <end position="21"/>
    </location>
</feature>
<dbReference type="PANTHER" id="PTHR43662:SF3">
    <property type="entry name" value="DOMAIN PROTEIN, PUTATIVE (AFU_ORTHOLOGUE AFUA_6G11970)-RELATED"/>
    <property type="match status" value="1"/>
</dbReference>
<feature type="chain" id="PRO_5043978970" description="DUF1996 domain-containing protein" evidence="2">
    <location>
        <begin position="22"/>
        <end position="403"/>
    </location>
</feature>
<feature type="region of interest" description="Disordered" evidence="1">
    <location>
        <begin position="371"/>
        <end position="403"/>
    </location>
</feature>
<sequence>MTRTALETVLVVIAAQMMAMAQQFVMYAPGGDDTSVQRIDPIIAPGGISAHVHQIFGADMLSSTLDYDSLQTASCTTVGSADFQGIAADRSIYWHPALYMQSREGSKGYLRVPTNGHKLYYLDVGIGEKAQPFEFKHGFRMLAGDPFARSPTGSKAVVWKCFEGGSYITGDDGGFPRGVNTCSDYPYLYASVEFPHCWNGREYDPEDAQAHMAYPHGDVRSGACPASHPLRLPHLFVENFFDIDKLAGKTGPDSFVLAQGDDTGYGMHQDFFNGWEDGALPSLLSTCPQPAYGNEDVGTCSAFRSSGAATACSLPVQYKENVDSPGPFLPGCNPILDADPAPRVAVAPLGYSGDDCRAENVTNSKWRFISREGLPSRPRQRSSRHSLPSGRRENSTPASFSSP</sequence>
<evidence type="ECO:0000259" key="3">
    <source>
        <dbReference type="Pfam" id="PF09362"/>
    </source>
</evidence>
<dbReference type="Proteomes" id="UP001337655">
    <property type="component" value="Unassembled WGS sequence"/>
</dbReference>
<dbReference type="GeneID" id="89932299"/>
<dbReference type="Pfam" id="PF09362">
    <property type="entry name" value="DUF1996"/>
    <property type="match status" value="1"/>
</dbReference>
<dbReference type="AlphaFoldDB" id="A0AAV9NUA3"/>
<proteinExistence type="predicted"/>
<reference evidence="4 5" key="1">
    <citation type="submission" date="2023-08" db="EMBL/GenBank/DDBJ databases">
        <title>Black Yeasts Isolated from many extreme environments.</title>
        <authorList>
            <person name="Coleine C."/>
            <person name="Stajich J.E."/>
            <person name="Selbmann L."/>
        </authorList>
    </citation>
    <scope>NUCLEOTIDE SEQUENCE [LARGE SCALE GENOMIC DNA]</scope>
    <source>
        <strain evidence="4 5">CCFEE 5935</strain>
    </source>
</reference>
<protein>
    <recommendedName>
        <fullName evidence="3">DUF1996 domain-containing protein</fullName>
    </recommendedName>
</protein>
<keyword evidence="2" id="KW-0732">Signal</keyword>
<organism evidence="4 5">
    <name type="scientific">Saxophila tyrrhenica</name>
    <dbReference type="NCBI Taxonomy" id="1690608"/>
    <lineage>
        <taxon>Eukaryota</taxon>
        <taxon>Fungi</taxon>
        <taxon>Dikarya</taxon>
        <taxon>Ascomycota</taxon>
        <taxon>Pezizomycotina</taxon>
        <taxon>Dothideomycetes</taxon>
        <taxon>Dothideomycetidae</taxon>
        <taxon>Mycosphaerellales</taxon>
        <taxon>Extremaceae</taxon>
        <taxon>Saxophila</taxon>
    </lineage>
</organism>
<name>A0AAV9NUA3_9PEZI</name>
<feature type="domain" description="DUF1996" evidence="3">
    <location>
        <begin position="40"/>
        <end position="275"/>
    </location>
</feature>
<accession>A0AAV9NUA3</accession>
<evidence type="ECO:0000256" key="1">
    <source>
        <dbReference type="SAM" id="MobiDB-lite"/>
    </source>
</evidence>
<gene>
    <name evidence="4" type="ORF">LTR77_010975</name>
</gene>
<comment type="caution">
    <text evidence="4">The sequence shown here is derived from an EMBL/GenBank/DDBJ whole genome shotgun (WGS) entry which is preliminary data.</text>
</comment>
<evidence type="ECO:0000256" key="2">
    <source>
        <dbReference type="SAM" id="SignalP"/>
    </source>
</evidence>
<evidence type="ECO:0000313" key="4">
    <source>
        <dbReference type="EMBL" id="KAK5163041.1"/>
    </source>
</evidence>
<evidence type="ECO:0000313" key="5">
    <source>
        <dbReference type="Proteomes" id="UP001337655"/>
    </source>
</evidence>
<dbReference type="PANTHER" id="PTHR43662">
    <property type="match status" value="1"/>
</dbReference>
<dbReference type="RefSeq" id="XP_064653611.1">
    <property type="nucleotide sequence ID" value="XM_064808191.1"/>
</dbReference>
<dbReference type="EMBL" id="JAVRRT010000029">
    <property type="protein sequence ID" value="KAK5163041.1"/>
    <property type="molecule type" value="Genomic_DNA"/>
</dbReference>
<keyword evidence="5" id="KW-1185">Reference proteome</keyword>